<accession>D5UDI7</accession>
<dbReference type="Pfam" id="PF01841">
    <property type="entry name" value="Transglut_core"/>
    <property type="match status" value="1"/>
</dbReference>
<dbReference type="HOGENOM" id="CLU_107900_0_0_11"/>
<gene>
    <name evidence="2" type="ordered locus">Cfla_3571</name>
</gene>
<dbReference type="SUPFAM" id="SSF54001">
    <property type="entry name" value="Cysteine proteinases"/>
    <property type="match status" value="1"/>
</dbReference>
<dbReference type="eggNOG" id="COG1305">
    <property type="taxonomic scope" value="Bacteria"/>
</dbReference>
<evidence type="ECO:0000259" key="1">
    <source>
        <dbReference type="Pfam" id="PF01841"/>
    </source>
</evidence>
<organism evidence="2 3">
    <name type="scientific">Cellulomonas flavigena (strain ATCC 482 / DSM 20109 / BCRC 11376 / JCM 18109 / NBRC 3775 / NCIMB 8073 / NRS 134)</name>
    <dbReference type="NCBI Taxonomy" id="446466"/>
    <lineage>
        <taxon>Bacteria</taxon>
        <taxon>Bacillati</taxon>
        <taxon>Actinomycetota</taxon>
        <taxon>Actinomycetes</taxon>
        <taxon>Micrococcales</taxon>
        <taxon>Cellulomonadaceae</taxon>
        <taxon>Cellulomonas</taxon>
    </lineage>
</organism>
<protein>
    <submittedName>
        <fullName evidence="2">Transglutaminase domain protein</fullName>
    </submittedName>
</protein>
<dbReference type="EMBL" id="CP001964">
    <property type="protein sequence ID" value="ADG76443.1"/>
    <property type="molecule type" value="Genomic_DNA"/>
</dbReference>
<dbReference type="OrthoDB" id="5438043at2"/>
<reference evidence="2 3" key="1">
    <citation type="journal article" date="2010" name="Stand. Genomic Sci.">
        <title>Complete genome sequence of Cellulomonas flavigena type strain (134).</title>
        <authorList>
            <person name="Abt B."/>
            <person name="Foster B."/>
            <person name="Lapidus A."/>
            <person name="Clum A."/>
            <person name="Sun H."/>
            <person name="Pukall R."/>
            <person name="Lucas S."/>
            <person name="Glavina Del Rio T."/>
            <person name="Nolan M."/>
            <person name="Tice H."/>
            <person name="Cheng J.F."/>
            <person name="Pitluck S."/>
            <person name="Liolios K."/>
            <person name="Ivanova N."/>
            <person name="Mavromatis K."/>
            <person name="Ovchinnikova G."/>
            <person name="Pati A."/>
            <person name="Goodwin L."/>
            <person name="Chen A."/>
            <person name="Palaniappan K."/>
            <person name="Land M."/>
            <person name="Hauser L."/>
            <person name="Chang Y.J."/>
            <person name="Jeffries C.D."/>
            <person name="Rohde M."/>
            <person name="Goker M."/>
            <person name="Woyke T."/>
            <person name="Bristow J."/>
            <person name="Eisen J.A."/>
            <person name="Markowitz V."/>
            <person name="Hugenholtz P."/>
            <person name="Kyrpides N.C."/>
            <person name="Klenk H.P."/>
        </authorList>
    </citation>
    <scope>NUCLEOTIDE SEQUENCE [LARGE SCALE GENOMIC DNA]</scope>
    <source>
        <strain evidence="3">ATCC 482 / DSM 20109 / BCRC 11376 / JCM 18109 / NBRC 3775 / NCIMB 8073 / NRS 134</strain>
    </source>
</reference>
<dbReference type="STRING" id="446466.Cfla_3571"/>
<evidence type="ECO:0000313" key="2">
    <source>
        <dbReference type="EMBL" id="ADG76443.1"/>
    </source>
</evidence>
<sequence>MSNATSPPVEPADPTLFLAADDVVQADHPAVVALARDLRAQAGSDEDLARLAFAWVRDEVAHSYDVRDPRVTLRAADVLEQRVGLCYAKAHLLAALLRAEGVPTALCYQRLGDDQGGHVLHGLVAVHLRGAWHRQDPRGNKPGVDAQFSLDAERLAFPVDPALGEVDYPTLHATPARCVVDTLTGADDVLALYDDGLPTGLDA</sequence>
<dbReference type="PANTHER" id="PTHR33490:SF3">
    <property type="entry name" value="CONSERVED INTEGRAL MEMBRANE PROTEIN"/>
    <property type="match status" value="1"/>
</dbReference>
<feature type="domain" description="Transglutaminase-like" evidence="1">
    <location>
        <begin position="33"/>
        <end position="137"/>
    </location>
</feature>
<dbReference type="Proteomes" id="UP000000849">
    <property type="component" value="Chromosome"/>
</dbReference>
<dbReference type="RefSeq" id="WP_013118771.1">
    <property type="nucleotide sequence ID" value="NC_014151.1"/>
</dbReference>
<dbReference type="PANTHER" id="PTHR33490">
    <property type="entry name" value="BLR5614 PROTEIN-RELATED"/>
    <property type="match status" value="1"/>
</dbReference>
<dbReference type="InterPro" id="IPR002931">
    <property type="entry name" value="Transglutaminase-like"/>
</dbReference>
<dbReference type="AlphaFoldDB" id="D5UDI7"/>
<keyword evidence="3" id="KW-1185">Reference proteome</keyword>
<dbReference type="KEGG" id="cfl:Cfla_3571"/>
<evidence type="ECO:0000313" key="3">
    <source>
        <dbReference type="Proteomes" id="UP000000849"/>
    </source>
</evidence>
<name>D5UDI7_CELFN</name>
<dbReference type="InterPro" id="IPR038765">
    <property type="entry name" value="Papain-like_cys_pep_sf"/>
</dbReference>
<proteinExistence type="predicted"/>
<dbReference type="Gene3D" id="3.10.620.30">
    <property type="match status" value="1"/>
</dbReference>